<name>A0AAD1BIH4_PREIN</name>
<dbReference type="GO" id="GO:0003676">
    <property type="term" value="F:nucleic acid binding"/>
    <property type="evidence" value="ECO:0007669"/>
    <property type="project" value="InterPro"/>
</dbReference>
<sequence length="377" mass="43740">MDKRKAKHTEISVLYNLPENWADEKAFSFEHLSELVLQLHDSAYSAAVKAINRFATIRNYVIGFYIVEYEQHGNDRAKYGERLLKRLAKCVNKRGINETLLTNSRKFYLTYPQIKDYLTASSPTASENSAEKSPTLSDKFITPATELVSMLSFSHIVEILTVNDPLARFFYETECIRCCWSVKELRREISTNLYFRAGVSEKPELLLERTEINTLPALTIKDPFSFEFLGLRPEVFTESDLENALIGHLQKFLFEMGKGFCFEARQKRMIIDDEYYFADLVFYNRVLHCNVIIELKDDEFRHADLGQLNAYVSYFKENEMNPGDNPPVDILLCTRKGDRMVEYALAGMDNNLFVSTYMLSLPDKKTLQEFLLKEITK</sequence>
<dbReference type="PANTHER" id="PTHR30547:SF5">
    <property type="entry name" value="NUCLEASE YHCG-RELATED"/>
    <property type="match status" value="1"/>
</dbReference>
<dbReference type="InterPro" id="IPR041527">
    <property type="entry name" value="YhcG_N"/>
</dbReference>
<feature type="domain" description="YhcG N-terminal" evidence="2">
    <location>
        <begin position="42"/>
        <end position="196"/>
    </location>
</feature>
<dbReference type="InterPro" id="IPR011856">
    <property type="entry name" value="tRNA_endonuc-like_dom_sf"/>
</dbReference>
<proteinExistence type="predicted"/>
<gene>
    <name evidence="3" type="ORF">PI172_0282</name>
</gene>
<evidence type="ECO:0000259" key="1">
    <source>
        <dbReference type="Pfam" id="PF06250"/>
    </source>
</evidence>
<dbReference type="OMA" id="HRVLKCH"/>
<dbReference type="InterPro" id="IPR009362">
    <property type="entry name" value="YhcG_C"/>
</dbReference>
<dbReference type="Pfam" id="PF17761">
    <property type="entry name" value="DUF1016_N"/>
    <property type="match status" value="1"/>
</dbReference>
<feature type="domain" description="YhcG PDDEXK nuclease" evidence="1">
    <location>
        <begin position="219"/>
        <end position="368"/>
    </location>
</feature>
<protein>
    <recommendedName>
        <fullName evidence="5">DUF1016 domain-containing protein</fullName>
    </recommendedName>
</protein>
<evidence type="ECO:0008006" key="5">
    <source>
        <dbReference type="Google" id="ProtNLM"/>
    </source>
</evidence>
<evidence type="ECO:0000313" key="4">
    <source>
        <dbReference type="Proteomes" id="UP000067008"/>
    </source>
</evidence>
<dbReference type="Proteomes" id="UP000067008">
    <property type="component" value="Chromosome 2"/>
</dbReference>
<dbReference type="Gene3D" id="3.40.1350.10">
    <property type="match status" value="1"/>
</dbReference>
<dbReference type="RefSeq" id="WP_014709110.1">
    <property type="nucleotide sequence ID" value="NZ_AP014925.1"/>
</dbReference>
<dbReference type="PANTHER" id="PTHR30547">
    <property type="entry name" value="UNCHARACTERIZED PROTEIN YHCG-RELATED"/>
    <property type="match status" value="1"/>
</dbReference>
<evidence type="ECO:0000259" key="2">
    <source>
        <dbReference type="Pfam" id="PF17761"/>
    </source>
</evidence>
<dbReference type="Pfam" id="PF06250">
    <property type="entry name" value="YhcG_C"/>
    <property type="match status" value="1"/>
</dbReference>
<dbReference type="EMBL" id="AP014925">
    <property type="protein sequence ID" value="BAR95010.1"/>
    <property type="molecule type" value="Genomic_DNA"/>
</dbReference>
<organism evidence="3 4">
    <name type="scientific">Prevotella intermedia</name>
    <dbReference type="NCBI Taxonomy" id="28131"/>
    <lineage>
        <taxon>Bacteria</taxon>
        <taxon>Pseudomonadati</taxon>
        <taxon>Bacteroidota</taxon>
        <taxon>Bacteroidia</taxon>
        <taxon>Bacteroidales</taxon>
        <taxon>Prevotellaceae</taxon>
        <taxon>Prevotella</taxon>
    </lineage>
</organism>
<accession>A0AAD1BIH4</accession>
<evidence type="ECO:0000313" key="3">
    <source>
        <dbReference type="EMBL" id="BAR95010.1"/>
    </source>
</evidence>
<dbReference type="AlphaFoldDB" id="A0AAD1BIH4"/>
<reference evidence="3 4" key="1">
    <citation type="submission" date="2015-07" db="EMBL/GenBank/DDBJ databases">
        <title>Complete genome sequence of Prevotella intermedia strain 17-2.</title>
        <authorList>
            <person name="Nambu T."/>
        </authorList>
    </citation>
    <scope>NUCLEOTIDE SEQUENCE [LARGE SCALE GENOMIC DNA]</scope>
    <source>
        <strain evidence="3 4">17-2</strain>
    </source>
</reference>
<dbReference type="InterPro" id="IPR053148">
    <property type="entry name" value="PD-DEXK-like_domain"/>
</dbReference>